<name>A0A2G8JRT0_STIJA</name>
<dbReference type="InterPro" id="IPR036691">
    <property type="entry name" value="Endo/exonu/phosph_ase_sf"/>
</dbReference>
<feature type="domain" description="Reverse transcriptase" evidence="1">
    <location>
        <begin position="320"/>
        <end position="588"/>
    </location>
</feature>
<dbReference type="InterPro" id="IPR026960">
    <property type="entry name" value="RVT-Znf"/>
</dbReference>
<keyword evidence="3" id="KW-1185">Reference proteome</keyword>
<dbReference type="SUPFAM" id="SSF56672">
    <property type="entry name" value="DNA/RNA polymerases"/>
    <property type="match status" value="1"/>
</dbReference>
<organism evidence="2 3">
    <name type="scientific">Stichopus japonicus</name>
    <name type="common">Sea cucumber</name>
    <dbReference type="NCBI Taxonomy" id="307972"/>
    <lineage>
        <taxon>Eukaryota</taxon>
        <taxon>Metazoa</taxon>
        <taxon>Echinodermata</taxon>
        <taxon>Eleutherozoa</taxon>
        <taxon>Echinozoa</taxon>
        <taxon>Holothuroidea</taxon>
        <taxon>Aspidochirotacea</taxon>
        <taxon>Aspidochirotida</taxon>
        <taxon>Stichopodidae</taxon>
        <taxon>Apostichopus</taxon>
    </lineage>
</organism>
<dbReference type="STRING" id="307972.A0A2G8JRT0"/>
<dbReference type="CDD" id="cd01650">
    <property type="entry name" value="RT_nLTR_like"/>
    <property type="match status" value="1"/>
</dbReference>
<accession>A0A2G8JRT0</accession>
<dbReference type="InterPro" id="IPR000477">
    <property type="entry name" value="RT_dom"/>
</dbReference>
<proteinExistence type="predicted"/>
<comment type="caution">
    <text evidence="2">The sequence shown here is derived from an EMBL/GenBank/DDBJ whole genome shotgun (WGS) entry which is preliminary data.</text>
</comment>
<reference evidence="2 3" key="1">
    <citation type="journal article" date="2017" name="PLoS Biol.">
        <title>The sea cucumber genome provides insights into morphological evolution and visceral regeneration.</title>
        <authorList>
            <person name="Zhang X."/>
            <person name="Sun L."/>
            <person name="Yuan J."/>
            <person name="Sun Y."/>
            <person name="Gao Y."/>
            <person name="Zhang L."/>
            <person name="Li S."/>
            <person name="Dai H."/>
            <person name="Hamel J.F."/>
            <person name="Liu C."/>
            <person name="Yu Y."/>
            <person name="Liu S."/>
            <person name="Lin W."/>
            <person name="Guo K."/>
            <person name="Jin S."/>
            <person name="Xu P."/>
            <person name="Storey K.B."/>
            <person name="Huan P."/>
            <person name="Zhang T."/>
            <person name="Zhou Y."/>
            <person name="Zhang J."/>
            <person name="Lin C."/>
            <person name="Li X."/>
            <person name="Xing L."/>
            <person name="Huo D."/>
            <person name="Sun M."/>
            <person name="Wang L."/>
            <person name="Mercier A."/>
            <person name="Li F."/>
            <person name="Yang H."/>
            <person name="Xiang J."/>
        </authorList>
    </citation>
    <scope>NUCLEOTIDE SEQUENCE [LARGE SCALE GENOMIC DNA]</scope>
    <source>
        <strain evidence="2">Shaxun</strain>
        <tissue evidence="2">Muscle</tissue>
    </source>
</reference>
<evidence type="ECO:0000259" key="1">
    <source>
        <dbReference type="PROSITE" id="PS50878"/>
    </source>
</evidence>
<dbReference type="EMBL" id="MRZV01001362">
    <property type="protein sequence ID" value="PIK38418.1"/>
    <property type="molecule type" value="Genomic_DNA"/>
</dbReference>
<dbReference type="Pfam" id="PF13966">
    <property type="entry name" value="zf-RVT"/>
    <property type="match status" value="1"/>
</dbReference>
<evidence type="ECO:0000313" key="2">
    <source>
        <dbReference type="EMBL" id="PIK38418.1"/>
    </source>
</evidence>
<dbReference type="PROSITE" id="PS50878">
    <property type="entry name" value="RT_POL"/>
    <property type="match status" value="1"/>
</dbReference>
<protein>
    <submittedName>
        <fullName evidence="2">Pol-like protein</fullName>
    </submittedName>
</protein>
<dbReference type="InterPro" id="IPR043502">
    <property type="entry name" value="DNA/RNA_pol_sf"/>
</dbReference>
<dbReference type="Gene3D" id="3.60.10.10">
    <property type="entry name" value="Endonuclease/exonuclease/phosphatase"/>
    <property type="match status" value="1"/>
</dbReference>
<dbReference type="AlphaFoldDB" id="A0A2G8JRT0"/>
<gene>
    <name evidence="2" type="ORF">BSL78_24751</name>
</gene>
<dbReference type="Pfam" id="PF00078">
    <property type="entry name" value="RVT_1"/>
    <property type="match status" value="1"/>
</dbReference>
<evidence type="ECO:0000313" key="3">
    <source>
        <dbReference type="Proteomes" id="UP000230750"/>
    </source>
</evidence>
<sequence>MDQRPLTIIGVYAPNIISERRQFYLDLNHYLNLTQNPIILTGDFNNVLNVYKDRYPPKTHSDSSRKPLKDIMVNFDLIDIWRDRNPNKIEFTWTRNTVDGSFSSRIDRFLISKSLAYNVNSTTIKYSKRKQKKQRRLKTKLVKQFNYERVKAQKFPDYDITLLKRLESELNEIELDELKGISLRAKLQWYENGEKSTKFFLNLEKSRQKRKVMRQLTTENGYVLTEQEDIITEQVNFYKELYTDHPIDDKSKTELLENISRTLSSPSAELCDEHLSVAELKAALDSMENNKSPGLDGLTVQFFKTFWYDLINILEKLITEIFNCNMLCDSMKTGVLTLIPKKGDLSYITNWRPISLLNTDYKIISKSLANRMSKVISELISDDQSCCIPNRDISENVITMQNIINFINDNNSNGLILKIDQYKAFDRVNHSYLFSVMEKMGFGPLLQKWIKILYNDISCCIKHNGHISKSFPVSRGVRQGCPISAILYVLSCEPFHDAIQNCPSISGIIYCDIEAKIFQHADDTTFFVSNTSSISSIFRVIELYERASGSKCNYNKTEALALGRSPLADHQFKFPVRHDYITILGVAIGNDHYKLETTNWEEKVNKCGLVLRRWKFRKLSFKGKVLGNFACLEENYTRQFCRPITRKEILLQPLFQNPLICDDQDKTFFNRNFIDGGIIRVGDLMYEIIPTHLPAEAVYECIALANPDNTLSVKEVQDVISNLIKAFPPEWLQAIYSSDVIVSSQLDPNCGIHFMNGSKLIDASGITCQIASKLLRSVNTTIPKGEGYWNTTFPDTDFENRWSNIYRFPKMFHDADLDFKVMHNILYTNEKLYKFSIIDSPSCVLCRTASESLSHLFIDCVKVNTMWNFIVTKLGKVYKANDLRQWRIVTLLGTGLNRKKLEGTLIDYIFNLYKNTIWSYRCSQVCTSNDTINNYSVNLLTLFHVSLKKKLNTIFQVYKKMHRTQFFFDMFGQENVVIRYRTENDFSYNFDS</sequence>
<dbReference type="Proteomes" id="UP000230750">
    <property type="component" value="Unassembled WGS sequence"/>
</dbReference>
<dbReference type="PANTHER" id="PTHR31635">
    <property type="entry name" value="REVERSE TRANSCRIPTASE DOMAIN-CONTAINING PROTEIN-RELATED"/>
    <property type="match status" value="1"/>
</dbReference>
<dbReference type="SUPFAM" id="SSF56219">
    <property type="entry name" value="DNase I-like"/>
    <property type="match status" value="1"/>
</dbReference>
<dbReference type="PANTHER" id="PTHR31635:SF196">
    <property type="entry name" value="REVERSE TRANSCRIPTASE DOMAIN-CONTAINING PROTEIN-RELATED"/>
    <property type="match status" value="1"/>
</dbReference>
<dbReference type="OrthoDB" id="10072093at2759"/>